<organism evidence="1 2">
    <name type="scientific">Sphaceloma murrayae</name>
    <dbReference type="NCBI Taxonomy" id="2082308"/>
    <lineage>
        <taxon>Eukaryota</taxon>
        <taxon>Fungi</taxon>
        <taxon>Dikarya</taxon>
        <taxon>Ascomycota</taxon>
        <taxon>Pezizomycotina</taxon>
        <taxon>Dothideomycetes</taxon>
        <taxon>Dothideomycetidae</taxon>
        <taxon>Myriangiales</taxon>
        <taxon>Elsinoaceae</taxon>
        <taxon>Sphaceloma</taxon>
    </lineage>
</organism>
<accession>A0A2K1QYL2</accession>
<dbReference type="InterPro" id="IPR005197">
    <property type="entry name" value="Glyco_hydro_71"/>
</dbReference>
<evidence type="ECO:0000313" key="2">
    <source>
        <dbReference type="Proteomes" id="UP000243797"/>
    </source>
</evidence>
<dbReference type="Pfam" id="PF03659">
    <property type="entry name" value="Glyco_hydro_71"/>
    <property type="match status" value="1"/>
</dbReference>
<name>A0A2K1QYL2_9PEZI</name>
<comment type="caution">
    <text evidence="1">The sequence shown here is derived from an EMBL/GenBank/DDBJ whole genome shotgun (WGS) entry which is preliminary data.</text>
</comment>
<dbReference type="Proteomes" id="UP000243797">
    <property type="component" value="Unassembled WGS sequence"/>
</dbReference>
<dbReference type="InParanoid" id="A0A2K1QYL2"/>
<sequence length="194" mass="21689">MIELISWNDYGESHYLRNLPSPVQTATDYIVYASGMQNYVLNMSHAPWRILAKYYIAWWKSGVKPAVTMDQAVFWYRKHSKAVQCDQPGVIVHGADQADDAVFLWVLVRESAIVVVDVGDEKNWEFSVQGGEATMGRVPFPKDLGNGVVPEVKIVRNGVTVAEGMGRVNITASCEWYNMNPVVNLVGQGVNREP</sequence>
<dbReference type="OrthoDB" id="3257981at2759"/>
<dbReference type="EMBL" id="NKHZ01000025">
    <property type="protein sequence ID" value="PNS20146.1"/>
    <property type="molecule type" value="Genomic_DNA"/>
</dbReference>
<protein>
    <submittedName>
        <fullName evidence="1">Glucan endo-1,3-alpha-glucosidase agn1</fullName>
    </submittedName>
</protein>
<keyword evidence="2" id="KW-1185">Reference proteome</keyword>
<dbReference type="STRING" id="2082308.A0A2K1QYL2"/>
<gene>
    <name evidence="1" type="ORF">CAC42_5596</name>
</gene>
<reference evidence="1 2" key="1">
    <citation type="submission" date="2017-06" db="EMBL/GenBank/DDBJ databases">
        <title>Draft genome sequence of a variant of Elsinoe murrayae.</title>
        <authorList>
            <person name="Cheng Q."/>
        </authorList>
    </citation>
    <scope>NUCLEOTIDE SEQUENCE [LARGE SCALE GENOMIC DNA]</scope>
    <source>
        <strain evidence="1 2">CQ-2017a</strain>
    </source>
</reference>
<dbReference type="GO" id="GO:0051118">
    <property type="term" value="F:glucan endo-1,3-alpha-glucosidase activity"/>
    <property type="evidence" value="ECO:0007669"/>
    <property type="project" value="InterPro"/>
</dbReference>
<dbReference type="AlphaFoldDB" id="A0A2K1QYL2"/>
<evidence type="ECO:0000313" key="1">
    <source>
        <dbReference type="EMBL" id="PNS20146.1"/>
    </source>
</evidence>
<proteinExistence type="predicted"/>